<dbReference type="Proteomes" id="UP000322918">
    <property type="component" value="Unassembled WGS sequence"/>
</dbReference>
<dbReference type="EMBL" id="VWNE01000004">
    <property type="protein sequence ID" value="KAA8485594.1"/>
    <property type="molecule type" value="Genomic_DNA"/>
</dbReference>
<organism evidence="1 2">
    <name type="scientific">Arcticibacter tournemirensis</name>
    <dbReference type="NCBI Taxonomy" id="699437"/>
    <lineage>
        <taxon>Bacteria</taxon>
        <taxon>Pseudomonadati</taxon>
        <taxon>Bacteroidota</taxon>
        <taxon>Sphingobacteriia</taxon>
        <taxon>Sphingobacteriales</taxon>
        <taxon>Sphingobacteriaceae</taxon>
        <taxon>Arcticibacter</taxon>
    </lineage>
</organism>
<dbReference type="AlphaFoldDB" id="A0A5M9HJI0"/>
<gene>
    <name evidence="1" type="ORF">F1649_03685</name>
</gene>
<comment type="caution">
    <text evidence="1">The sequence shown here is derived from an EMBL/GenBank/DDBJ whole genome shotgun (WGS) entry which is preliminary data.</text>
</comment>
<dbReference type="RefSeq" id="WP_141813516.1">
    <property type="nucleotide sequence ID" value="NZ_VFPL01000001.1"/>
</dbReference>
<evidence type="ECO:0000313" key="1">
    <source>
        <dbReference type="EMBL" id="KAA8485594.1"/>
    </source>
</evidence>
<reference evidence="1 2" key="1">
    <citation type="submission" date="2019-09" db="EMBL/GenBank/DDBJ databases">
        <title>Pararcticibacter amylolyticus gen. nov., sp. nov., isolated from a rottenly hemp rope, and reclassification of Pedobacter tournemirensis as Pararcticibacter tournemirensis comb. nov.</title>
        <authorList>
            <person name="Cai Y."/>
        </authorList>
    </citation>
    <scope>NUCLEOTIDE SEQUENCE [LARGE SCALE GENOMIC DNA]</scope>
    <source>
        <strain evidence="1 2">TF5-37.2-LB10</strain>
    </source>
</reference>
<keyword evidence="2" id="KW-1185">Reference proteome</keyword>
<proteinExistence type="predicted"/>
<sequence>MRRGDKQLMKKITLVSILFLWFCATNCKKSNNGIATSNANIMGYDLSTCTFCGGIKVSISGDTTKNAPSFYRTNQSFRAMGITDSSSFPIPVQIQWQRDLTRTAGNYIILTQVKIIR</sequence>
<evidence type="ECO:0000313" key="2">
    <source>
        <dbReference type="Proteomes" id="UP000322918"/>
    </source>
</evidence>
<protein>
    <submittedName>
        <fullName evidence="1">Uncharacterized protein</fullName>
    </submittedName>
</protein>
<name>A0A5M9HJI0_9SPHI</name>
<accession>A0A5M9HJI0</accession>
<dbReference type="OrthoDB" id="1449293at2"/>